<dbReference type="Proteomes" id="UP000692954">
    <property type="component" value="Unassembled WGS sequence"/>
</dbReference>
<accession>A0A8S1RS09</accession>
<evidence type="ECO:0000313" key="2">
    <source>
        <dbReference type="Proteomes" id="UP000692954"/>
    </source>
</evidence>
<dbReference type="EMBL" id="CAJJDN010000208">
    <property type="protein sequence ID" value="CAD8129144.1"/>
    <property type="molecule type" value="Genomic_DNA"/>
</dbReference>
<comment type="caution">
    <text evidence="1">The sequence shown here is derived from an EMBL/GenBank/DDBJ whole genome shotgun (WGS) entry which is preliminary data.</text>
</comment>
<name>A0A8S1RS09_9CILI</name>
<gene>
    <name evidence="1" type="ORF">PSON_ATCC_30995.1.T2080021</name>
</gene>
<dbReference type="AlphaFoldDB" id="A0A8S1RS09"/>
<sequence>MEEWIKIYCEIVHQLQLLLMLMLNKLIFFIDYVTTGLGCVSQTICDLTVKQQSCEGTISCFWQPISTSNKYCSDCKKKVDKFDNQGNPLYVQYIYKNLLCQQSGWLNGNCKNLDFSNLTRTFYNNDANCTSELSQCISNRVDECISKYDCSIFHSNKALSKMLITLYLSQLIHIIQRNTYRYISCWMDGSLNLAFQHGQFKIGQ</sequence>
<reference evidence="1" key="1">
    <citation type="submission" date="2021-01" db="EMBL/GenBank/DDBJ databases">
        <authorList>
            <consortium name="Genoscope - CEA"/>
            <person name="William W."/>
        </authorList>
    </citation>
    <scope>NUCLEOTIDE SEQUENCE</scope>
</reference>
<evidence type="ECO:0000313" key="1">
    <source>
        <dbReference type="EMBL" id="CAD8129144.1"/>
    </source>
</evidence>
<proteinExistence type="predicted"/>
<organism evidence="1 2">
    <name type="scientific">Paramecium sonneborni</name>
    <dbReference type="NCBI Taxonomy" id="65129"/>
    <lineage>
        <taxon>Eukaryota</taxon>
        <taxon>Sar</taxon>
        <taxon>Alveolata</taxon>
        <taxon>Ciliophora</taxon>
        <taxon>Intramacronucleata</taxon>
        <taxon>Oligohymenophorea</taxon>
        <taxon>Peniculida</taxon>
        <taxon>Parameciidae</taxon>
        <taxon>Paramecium</taxon>
    </lineage>
</organism>
<protein>
    <submittedName>
        <fullName evidence="1">Uncharacterized protein</fullName>
    </submittedName>
</protein>
<keyword evidence="2" id="KW-1185">Reference proteome</keyword>